<organism evidence="2 3">
    <name type="scientific">Robertmurraya kyonggiensis</name>
    <dbReference type="NCBI Taxonomy" id="1037680"/>
    <lineage>
        <taxon>Bacteria</taxon>
        <taxon>Bacillati</taxon>
        <taxon>Bacillota</taxon>
        <taxon>Bacilli</taxon>
        <taxon>Bacillales</taxon>
        <taxon>Bacillaceae</taxon>
        <taxon>Robertmurraya</taxon>
    </lineage>
</organism>
<dbReference type="EMBL" id="SWBM01000002">
    <property type="protein sequence ID" value="TKC17089.1"/>
    <property type="molecule type" value="Genomic_DNA"/>
</dbReference>
<gene>
    <name evidence="2" type="ORF">FA727_13620</name>
</gene>
<sequence length="89" mass="10310">MFNSTNKEENDQSDIPSSLRLALSVSIIAIIEEVLGLLSVIDAIEEFKMEEESERTAQEELNGRFQEMQQQIDELTKEVNRLKYRRSGF</sequence>
<dbReference type="OrthoDB" id="9898803at2"/>
<evidence type="ECO:0000313" key="3">
    <source>
        <dbReference type="Proteomes" id="UP000307756"/>
    </source>
</evidence>
<proteinExistence type="predicted"/>
<keyword evidence="3" id="KW-1185">Reference proteome</keyword>
<feature type="coiled-coil region" evidence="1">
    <location>
        <begin position="58"/>
        <end position="85"/>
    </location>
</feature>
<protein>
    <submittedName>
        <fullName evidence="2">Uncharacterized protein</fullName>
    </submittedName>
</protein>
<reference evidence="2 3" key="1">
    <citation type="journal article" date="2011" name="J. Microbiol.">
        <title>Bacillus kyonggiensis sp. nov., isolated from soil of a lettuce field.</title>
        <authorList>
            <person name="Dong K."/>
            <person name="Lee S."/>
        </authorList>
    </citation>
    <scope>NUCLEOTIDE SEQUENCE [LARGE SCALE GENOMIC DNA]</scope>
    <source>
        <strain evidence="2 3">NB22</strain>
    </source>
</reference>
<accession>A0A4U1D3V5</accession>
<name>A0A4U1D3V5_9BACI</name>
<dbReference type="RefSeq" id="WP_136831660.1">
    <property type="nucleotide sequence ID" value="NZ_SWBM01000002.1"/>
</dbReference>
<dbReference type="Proteomes" id="UP000307756">
    <property type="component" value="Unassembled WGS sequence"/>
</dbReference>
<dbReference type="Gene3D" id="1.20.5.340">
    <property type="match status" value="1"/>
</dbReference>
<evidence type="ECO:0000313" key="2">
    <source>
        <dbReference type="EMBL" id="TKC17089.1"/>
    </source>
</evidence>
<dbReference type="AlphaFoldDB" id="A0A4U1D3V5"/>
<keyword evidence="1" id="KW-0175">Coiled coil</keyword>
<comment type="caution">
    <text evidence="2">The sequence shown here is derived from an EMBL/GenBank/DDBJ whole genome shotgun (WGS) entry which is preliminary data.</text>
</comment>
<evidence type="ECO:0000256" key="1">
    <source>
        <dbReference type="SAM" id="Coils"/>
    </source>
</evidence>